<accession>A0A1Y2N3I9</accession>
<keyword evidence="1" id="KW-0472">Membrane</keyword>
<dbReference type="Proteomes" id="UP000194360">
    <property type="component" value="Unassembled WGS sequence"/>
</dbReference>
<reference evidence="2 3" key="1">
    <citation type="submission" date="2016-09" db="EMBL/GenBank/DDBJ databases">
        <title>Pseudonocardia autotrophica DSM535, a candidate organism with high potential of specific P450 cytochromes.</title>
        <authorList>
            <person name="Grumaz C."/>
            <person name="Vainshtein Y."/>
            <person name="Kirstahler P."/>
            <person name="Sohn K."/>
        </authorList>
    </citation>
    <scope>NUCLEOTIDE SEQUENCE [LARGE SCALE GENOMIC DNA]</scope>
    <source>
        <strain evidence="2 3">DSM 535</strain>
    </source>
</reference>
<gene>
    <name evidence="2" type="ORF">BG845_01559</name>
</gene>
<feature type="transmembrane region" description="Helical" evidence="1">
    <location>
        <begin position="6"/>
        <end position="28"/>
    </location>
</feature>
<organism evidence="2 3">
    <name type="scientific">Pseudonocardia autotrophica</name>
    <name type="common">Amycolata autotrophica</name>
    <name type="synonym">Nocardia autotrophica</name>
    <dbReference type="NCBI Taxonomy" id="2074"/>
    <lineage>
        <taxon>Bacteria</taxon>
        <taxon>Bacillati</taxon>
        <taxon>Actinomycetota</taxon>
        <taxon>Actinomycetes</taxon>
        <taxon>Pseudonocardiales</taxon>
        <taxon>Pseudonocardiaceae</taxon>
        <taxon>Pseudonocardia</taxon>
    </lineage>
</organism>
<dbReference type="RefSeq" id="WP_085911863.1">
    <property type="nucleotide sequence ID" value="NZ_AP018920.1"/>
</dbReference>
<keyword evidence="1" id="KW-0812">Transmembrane</keyword>
<dbReference type="STRING" id="2074.BG845_01559"/>
<keyword evidence="3" id="KW-1185">Reference proteome</keyword>
<dbReference type="AlphaFoldDB" id="A0A1Y2N3I9"/>
<sequence>MPAAAWATLIIAALIIAVTGIGLLRVILHLRHVSRTLADLTGGVRAIAVSTATVPAVVGSVNAELKPVRDFCESV</sequence>
<dbReference type="EMBL" id="MIGB01000006">
    <property type="protein sequence ID" value="OSY42063.1"/>
    <property type="molecule type" value="Genomic_DNA"/>
</dbReference>
<comment type="caution">
    <text evidence="2">The sequence shown here is derived from an EMBL/GenBank/DDBJ whole genome shotgun (WGS) entry which is preliminary data.</text>
</comment>
<dbReference type="OrthoDB" id="3579238at2"/>
<keyword evidence="1" id="KW-1133">Transmembrane helix</keyword>
<proteinExistence type="predicted"/>
<protein>
    <submittedName>
        <fullName evidence="2">Uncharacterized protein</fullName>
    </submittedName>
</protein>
<evidence type="ECO:0000256" key="1">
    <source>
        <dbReference type="SAM" id="Phobius"/>
    </source>
</evidence>
<evidence type="ECO:0000313" key="2">
    <source>
        <dbReference type="EMBL" id="OSY42063.1"/>
    </source>
</evidence>
<name>A0A1Y2N3I9_PSEAH</name>
<evidence type="ECO:0000313" key="3">
    <source>
        <dbReference type="Proteomes" id="UP000194360"/>
    </source>
</evidence>